<dbReference type="AlphaFoldDB" id="A0A4V3C477"/>
<protein>
    <recommendedName>
        <fullName evidence="4">Potassium transporter KefB</fullName>
    </recommendedName>
</protein>
<feature type="transmembrane region" description="Helical" evidence="1">
    <location>
        <begin position="84"/>
        <end position="107"/>
    </location>
</feature>
<evidence type="ECO:0000256" key="1">
    <source>
        <dbReference type="SAM" id="Phobius"/>
    </source>
</evidence>
<dbReference type="EMBL" id="SNWM01000001">
    <property type="protein sequence ID" value="TDO24858.1"/>
    <property type="molecule type" value="Genomic_DNA"/>
</dbReference>
<keyword evidence="3" id="KW-1185">Reference proteome</keyword>
<reference evidence="2 3" key="1">
    <citation type="submission" date="2019-03" db="EMBL/GenBank/DDBJ databases">
        <title>Genomic Encyclopedia of Archaeal and Bacterial Type Strains, Phase II (KMG-II): from individual species to whole genera.</title>
        <authorList>
            <person name="Goeker M."/>
        </authorList>
    </citation>
    <scope>NUCLEOTIDE SEQUENCE [LARGE SCALE GENOMIC DNA]</scope>
    <source>
        <strain evidence="2 3">DSM 19034</strain>
    </source>
</reference>
<name>A0A4V3C477_9SPHI</name>
<feature type="transmembrane region" description="Helical" evidence="1">
    <location>
        <begin position="51"/>
        <end position="72"/>
    </location>
</feature>
<accession>A0A4V3C477</accession>
<proteinExistence type="predicted"/>
<comment type="caution">
    <text evidence="2">The sequence shown here is derived from an EMBL/GenBank/DDBJ whole genome shotgun (WGS) entry which is preliminary data.</text>
</comment>
<organism evidence="2 3">
    <name type="scientific">Pedobacter duraquae</name>
    <dbReference type="NCBI Taxonomy" id="425511"/>
    <lineage>
        <taxon>Bacteria</taxon>
        <taxon>Pseudomonadati</taxon>
        <taxon>Bacteroidota</taxon>
        <taxon>Sphingobacteriia</taxon>
        <taxon>Sphingobacteriales</taxon>
        <taxon>Sphingobacteriaceae</taxon>
        <taxon>Pedobacter</taxon>
    </lineage>
</organism>
<evidence type="ECO:0000313" key="2">
    <source>
        <dbReference type="EMBL" id="TDO24858.1"/>
    </source>
</evidence>
<dbReference type="RefSeq" id="WP_166641890.1">
    <property type="nucleotide sequence ID" value="NZ_SNWM01000001.1"/>
</dbReference>
<dbReference type="Proteomes" id="UP000295499">
    <property type="component" value="Unassembled WGS sequence"/>
</dbReference>
<evidence type="ECO:0008006" key="4">
    <source>
        <dbReference type="Google" id="ProtNLM"/>
    </source>
</evidence>
<feature type="transmembrane region" description="Helical" evidence="1">
    <location>
        <begin position="21"/>
        <end position="39"/>
    </location>
</feature>
<keyword evidence="1" id="KW-0812">Transmembrane</keyword>
<gene>
    <name evidence="2" type="ORF">CLV32_1152</name>
</gene>
<keyword evidence="1" id="KW-1133">Transmembrane helix</keyword>
<keyword evidence="1" id="KW-0472">Membrane</keyword>
<evidence type="ECO:0000313" key="3">
    <source>
        <dbReference type="Proteomes" id="UP000295499"/>
    </source>
</evidence>
<sequence>MSHQQNFLSPSIPQIVLFKHMLMGAGIGLVLISIFLLMAPGPNPEWPEYWFIRPLITVPYGGAMAGLFYYLIDHLRKQGGWKMITANILSLLILLIGLWMGTVLGLAGTMWH</sequence>